<protein>
    <submittedName>
        <fullName evidence="2">Uncharacterized protein</fullName>
    </submittedName>
</protein>
<evidence type="ECO:0000313" key="2">
    <source>
        <dbReference type="EMBL" id="POM79205.1"/>
    </source>
</evidence>
<proteinExistence type="predicted"/>
<gene>
    <name evidence="2" type="ORF">PHPALM_3172</name>
</gene>
<dbReference type="Proteomes" id="UP000237271">
    <property type="component" value="Unassembled WGS sequence"/>
</dbReference>
<comment type="caution">
    <text evidence="2">The sequence shown here is derived from an EMBL/GenBank/DDBJ whole genome shotgun (WGS) entry which is preliminary data.</text>
</comment>
<accession>A0A2P4YN16</accession>
<evidence type="ECO:0000313" key="3">
    <source>
        <dbReference type="Proteomes" id="UP000237271"/>
    </source>
</evidence>
<sequence length="215" mass="23873">MLYLETQQKRHCLHALSKYGSASSRSHDDDESSTRSTKKQKRIDQFFTGASRDAEREIFMKLLVEFQADNGIPETFIERLSTVRLLRHVSKMTADVMPVPTRKKLGGAILDAYALDCETQDSSALREVQGCGEGARVNFLGDVWQNISRAHLLGCQLVLFGSGMTYVLLQTGSLHDAIAIAQQMESVMEKMESDGWIIGGVVTDNSGQCGRGRRI</sequence>
<dbReference type="OrthoDB" id="127847at2759"/>
<name>A0A2P4YN16_9STRA</name>
<keyword evidence="3" id="KW-1185">Reference proteome</keyword>
<evidence type="ECO:0000256" key="1">
    <source>
        <dbReference type="SAM" id="MobiDB-lite"/>
    </source>
</evidence>
<organism evidence="2 3">
    <name type="scientific">Phytophthora palmivora</name>
    <dbReference type="NCBI Taxonomy" id="4796"/>
    <lineage>
        <taxon>Eukaryota</taxon>
        <taxon>Sar</taxon>
        <taxon>Stramenopiles</taxon>
        <taxon>Oomycota</taxon>
        <taxon>Peronosporomycetes</taxon>
        <taxon>Peronosporales</taxon>
        <taxon>Peronosporaceae</taxon>
        <taxon>Phytophthora</taxon>
    </lineage>
</organism>
<reference evidence="2 3" key="1">
    <citation type="journal article" date="2017" name="Genome Biol. Evol.">
        <title>Phytophthora megakarya and P. palmivora, closely related causal agents of cacao black pod rot, underwent increases in genome sizes and gene numbers by different mechanisms.</title>
        <authorList>
            <person name="Ali S.S."/>
            <person name="Shao J."/>
            <person name="Lary D.J."/>
            <person name="Kronmiller B."/>
            <person name="Shen D."/>
            <person name="Strem M.D."/>
            <person name="Amoako-Attah I."/>
            <person name="Akrofi A.Y."/>
            <person name="Begoude B.A."/>
            <person name="Ten Hoopen G.M."/>
            <person name="Coulibaly K."/>
            <person name="Kebe B.I."/>
            <person name="Melnick R.L."/>
            <person name="Guiltinan M.J."/>
            <person name="Tyler B.M."/>
            <person name="Meinhardt L.W."/>
            <person name="Bailey B.A."/>
        </authorList>
    </citation>
    <scope>NUCLEOTIDE SEQUENCE [LARGE SCALE GENOMIC DNA]</scope>
    <source>
        <strain evidence="3">sbr112.9</strain>
    </source>
</reference>
<dbReference type="EMBL" id="NCKW01001826">
    <property type="protein sequence ID" value="POM79205.1"/>
    <property type="molecule type" value="Genomic_DNA"/>
</dbReference>
<dbReference type="AlphaFoldDB" id="A0A2P4YN16"/>
<feature type="region of interest" description="Disordered" evidence="1">
    <location>
        <begin position="21"/>
        <end position="42"/>
    </location>
</feature>